<dbReference type="Proteomes" id="UP000264330">
    <property type="component" value="Unassembled WGS sequence"/>
</dbReference>
<dbReference type="EMBL" id="DPMF01000087">
    <property type="protein sequence ID" value="HCV80202.1"/>
    <property type="molecule type" value="Genomic_DNA"/>
</dbReference>
<dbReference type="AlphaFoldDB" id="A0A3D5IY71"/>
<feature type="coiled-coil region" evidence="1">
    <location>
        <begin position="13"/>
        <end position="78"/>
    </location>
</feature>
<gene>
    <name evidence="2" type="ORF">DGQ38_04050</name>
</gene>
<name>A0A3D5IY71_9FLAO</name>
<protein>
    <submittedName>
        <fullName evidence="2">Uncharacterized protein</fullName>
    </submittedName>
</protein>
<comment type="caution">
    <text evidence="2">The sequence shown here is derived from an EMBL/GenBank/DDBJ whole genome shotgun (WGS) entry which is preliminary data.</text>
</comment>
<evidence type="ECO:0000256" key="1">
    <source>
        <dbReference type="SAM" id="Coils"/>
    </source>
</evidence>
<evidence type="ECO:0000313" key="3">
    <source>
        <dbReference type="Proteomes" id="UP000264330"/>
    </source>
</evidence>
<accession>A0A3D5IY71</accession>
<keyword evidence="1" id="KW-0175">Coiled coil</keyword>
<feature type="non-terminal residue" evidence="2">
    <location>
        <position position="78"/>
    </location>
</feature>
<evidence type="ECO:0000313" key="2">
    <source>
        <dbReference type="EMBL" id="HCV80202.1"/>
    </source>
</evidence>
<organism evidence="2 3">
    <name type="scientific">Zunongwangia profunda</name>
    <dbReference type="NCBI Taxonomy" id="398743"/>
    <lineage>
        <taxon>Bacteria</taxon>
        <taxon>Pseudomonadati</taxon>
        <taxon>Bacteroidota</taxon>
        <taxon>Flavobacteriia</taxon>
        <taxon>Flavobacteriales</taxon>
        <taxon>Flavobacteriaceae</taxon>
        <taxon>Zunongwangia</taxon>
    </lineage>
</organism>
<proteinExistence type="predicted"/>
<reference evidence="2 3" key="1">
    <citation type="journal article" date="2018" name="Nat. Biotechnol.">
        <title>A standardized bacterial taxonomy based on genome phylogeny substantially revises the tree of life.</title>
        <authorList>
            <person name="Parks D.H."/>
            <person name="Chuvochina M."/>
            <person name="Waite D.W."/>
            <person name="Rinke C."/>
            <person name="Skarshewski A."/>
            <person name="Chaumeil P.A."/>
            <person name="Hugenholtz P."/>
        </authorList>
    </citation>
    <scope>NUCLEOTIDE SEQUENCE [LARGE SCALE GENOMIC DNA]</scope>
    <source>
        <strain evidence="2">UBA9359</strain>
    </source>
</reference>
<sequence length="78" mass="9073">MFLSGLILAQQSQVDFEKELKQQNSAIQSLRNEIEATKKRIQSENQKEKSSSKRVINLSEEISLLQRLVKEIDKEEKL</sequence>